<dbReference type="Proteomes" id="UP000251002">
    <property type="component" value="Unassembled WGS sequence"/>
</dbReference>
<evidence type="ECO:0000313" key="1">
    <source>
        <dbReference type="EMBL" id="RAZ79023.1"/>
    </source>
</evidence>
<keyword evidence="2" id="KW-1185">Reference proteome</keyword>
<reference evidence="1 2" key="1">
    <citation type="submission" date="2018-06" db="EMBL/GenBank/DDBJ databases">
        <title>The draft genome sequences of strains SCU63 and S1.</title>
        <authorList>
            <person name="Gan L."/>
        </authorList>
    </citation>
    <scope>NUCLEOTIDE SEQUENCE [LARGE SCALE GENOMIC DNA]</scope>
    <source>
        <strain evidence="1 2">SCU63</strain>
    </source>
</reference>
<proteinExistence type="predicted"/>
<name>A0A365L0Y4_9BACL</name>
<accession>A0A365L0Y4</accession>
<gene>
    <name evidence="1" type="ORF">DP120_05255</name>
</gene>
<dbReference type="AlphaFoldDB" id="A0A365L0Y4"/>
<protein>
    <submittedName>
        <fullName evidence="1">Uncharacterized protein</fullName>
    </submittedName>
</protein>
<dbReference type="EMBL" id="QLZR01000002">
    <property type="protein sequence ID" value="RAZ79023.1"/>
    <property type="molecule type" value="Genomic_DNA"/>
</dbReference>
<organism evidence="1 2">
    <name type="scientific">Planococcus halotolerans</name>
    <dbReference type="NCBI Taxonomy" id="2233542"/>
    <lineage>
        <taxon>Bacteria</taxon>
        <taxon>Bacillati</taxon>
        <taxon>Bacillota</taxon>
        <taxon>Bacilli</taxon>
        <taxon>Bacillales</taxon>
        <taxon>Caryophanaceae</taxon>
        <taxon>Planococcus</taxon>
    </lineage>
</organism>
<comment type="caution">
    <text evidence="1">The sequence shown here is derived from an EMBL/GenBank/DDBJ whole genome shotgun (WGS) entry which is preliminary data.</text>
</comment>
<evidence type="ECO:0000313" key="2">
    <source>
        <dbReference type="Proteomes" id="UP000251002"/>
    </source>
</evidence>
<sequence>MKQNSEDALGSRRMPTKCKIHSGEVQRERVSLARAKSWPQPARPALCDEASAAMQEHGFWQASCFAEYRLLRVLG</sequence>